<dbReference type="HOGENOM" id="CLU_1228600_0_0_11"/>
<dbReference type="RefSeq" id="WP_013772787.1">
    <property type="nucleotide sequence ID" value="NC_015514.1"/>
</dbReference>
<dbReference type="Proteomes" id="UP000008460">
    <property type="component" value="Chromosome"/>
</dbReference>
<feature type="compositionally biased region" description="Polar residues" evidence="1">
    <location>
        <begin position="222"/>
        <end position="234"/>
    </location>
</feature>
<dbReference type="STRING" id="590998.Celf_3657"/>
<gene>
    <name evidence="2" type="ordered locus">Celf_3657</name>
</gene>
<dbReference type="AlphaFoldDB" id="F4H4G9"/>
<dbReference type="EMBL" id="CP002666">
    <property type="protein sequence ID" value="AEE47764.1"/>
    <property type="molecule type" value="Genomic_DNA"/>
</dbReference>
<protein>
    <submittedName>
        <fullName evidence="2">Uncharacterized protein</fullName>
    </submittedName>
</protein>
<feature type="region of interest" description="Disordered" evidence="1">
    <location>
        <begin position="209"/>
        <end position="234"/>
    </location>
</feature>
<name>F4H4G9_CELFA</name>
<reference evidence="2 3" key="1">
    <citation type="submission" date="2011-04" db="EMBL/GenBank/DDBJ databases">
        <title>Complete sequence of Cellulomonas fimi ATCC 484.</title>
        <authorList>
            <consortium name="US DOE Joint Genome Institute"/>
            <person name="Lucas S."/>
            <person name="Han J."/>
            <person name="Lapidus A."/>
            <person name="Cheng J.-F."/>
            <person name="Goodwin L."/>
            <person name="Pitluck S."/>
            <person name="Peters L."/>
            <person name="Chertkov O."/>
            <person name="Detter J.C."/>
            <person name="Han C."/>
            <person name="Tapia R."/>
            <person name="Land M."/>
            <person name="Hauser L."/>
            <person name="Kyrpides N."/>
            <person name="Ivanova N."/>
            <person name="Ovchinnikova G."/>
            <person name="Pagani I."/>
            <person name="Mead D."/>
            <person name="Brumm P."/>
            <person name="Woyke T."/>
        </authorList>
    </citation>
    <scope>NUCLEOTIDE SEQUENCE [LARGE SCALE GENOMIC DNA]</scope>
    <source>
        <strain evidence="3">ATCC 484 / DSM 20113 / JCM 1341 / NBRC 15513 / NCIMB 8980 / NCTC 7547</strain>
    </source>
</reference>
<keyword evidence="3" id="KW-1185">Reference proteome</keyword>
<dbReference type="KEGG" id="cfi:Celf_3657"/>
<dbReference type="eggNOG" id="ENOG5030BAT">
    <property type="taxonomic scope" value="Bacteria"/>
</dbReference>
<organism evidence="2 3">
    <name type="scientific">Cellulomonas fimi (strain ATCC 484 / DSM 20113 / JCM 1341 / CCUG 24087 / LMG 16345 / NBRC 15513 / NCIMB 8980 / NCTC 7547 / NRS-133)</name>
    <dbReference type="NCBI Taxonomy" id="590998"/>
    <lineage>
        <taxon>Bacteria</taxon>
        <taxon>Bacillati</taxon>
        <taxon>Actinomycetota</taxon>
        <taxon>Actinomycetes</taxon>
        <taxon>Micrococcales</taxon>
        <taxon>Cellulomonadaceae</taxon>
        <taxon>Cellulomonas</taxon>
    </lineage>
</organism>
<sequence>MPDTSPFPDALPVLSAGRHRHPRYGGCAMEWASLLAGERWSDHPACTHPLLAHLTRSVNDRVSDDARTALAHLVPTLVGLRSDDREWALEVAYVSVRHALRHAEPSDVRDLVVALLTLDRLLAASDARLPTQRRPETTALLAPVGPGDIAWAERFTRAMGVPRRARGLTRMVVEVSVATVAAAPHADDALVAMLTDAVGACQRLSGRAQPDAALPSAARSGARQQVPTWSGSAA</sequence>
<proteinExistence type="predicted"/>
<accession>F4H4G9</accession>
<evidence type="ECO:0000256" key="1">
    <source>
        <dbReference type="SAM" id="MobiDB-lite"/>
    </source>
</evidence>
<evidence type="ECO:0000313" key="3">
    <source>
        <dbReference type="Proteomes" id="UP000008460"/>
    </source>
</evidence>
<evidence type="ECO:0000313" key="2">
    <source>
        <dbReference type="EMBL" id="AEE47764.1"/>
    </source>
</evidence>